<keyword evidence="5 9" id="KW-1133">Transmembrane helix</keyword>
<comment type="caution">
    <text evidence="10">The sequence shown here is derived from an EMBL/GenBank/DDBJ whole genome shotgun (WGS) entry which is preliminary data.</text>
</comment>
<evidence type="ECO:0000256" key="1">
    <source>
        <dbReference type="ARBA" id="ARBA00004651"/>
    </source>
</evidence>
<keyword evidence="3" id="KW-1003">Cell membrane</keyword>
<comment type="subcellular location">
    <subcellularLocation>
        <location evidence="1">Cell membrane</location>
        <topology evidence="1">Multi-pass membrane protein</topology>
    </subcellularLocation>
</comment>
<evidence type="ECO:0000256" key="8">
    <source>
        <dbReference type="SAM" id="MobiDB-lite"/>
    </source>
</evidence>
<accession>A0AAI8VUP7</accession>
<dbReference type="PANTHER" id="PTHR33281:SF19">
    <property type="entry name" value="VOLTAGE-DEPENDENT ANION CHANNEL-FORMING PROTEIN YNEE"/>
    <property type="match status" value="1"/>
</dbReference>
<gene>
    <name evidence="10" type="ORF">KHLLAP_LOCUS11462</name>
</gene>
<evidence type="ECO:0000256" key="6">
    <source>
        <dbReference type="ARBA" id="ARBA00023065"/>
    </source>
</evidence>
<evidence type="ECO:0000256" key="5">
    <source>
        <dbReference type="ARBA" id="ARBA00022989"/>
    </source>
</evidence>
<sequence length="193" mass="21132">MNDVQATTDRILNTPLPLAYAIAISQLTWVYILILPSQLYDTLGLVAIPGTLFAAYIILGFAYIGQEIENSFGHDVNDLPLDDFCNQLAADIDTITTSSPTNGAQTFVQSAANCVLYPALRYGYDVWADSDVSVEEIRAALRRRALVRMEMVKPRLRRRRGREGTDGDGEGEGEGLGVGGRYEKVRATGVESV</sequence>
<keyword evidence="2" id="KW-0813">Transport</keyword>
<dbReference type="Pfam" id="PF25539">
    <property type="entry name" value="Bestrophin_2"/>
    <property type="match status" value="1"/>
</dbReference>
<feature type="transmembrane region" description="Helical" evidence="9">
    <location>
        <begin position="18"/>
        <end position="36"/>
    </location>
</feature>
<dbReference type="PANTHER" id="PTHR33281">
    <property type="entry name" value="UPF0187 PROTEIN YNEE"/>
    <property type="match status" value="1"/>
</dbReference>
<dbReference type="GO" id="GO:0005254">
    <property type="term" value="F:chloride channel activity"/>
    <property type="evidence" value="ECO:0007669"/>
    <property type="project" value="InterPro"/>
</dbReference>
<protein>
    <submittedName>
        <fullName evidence="10">Uu.00g066190.m01.CDS01</fullName>
    </submittedName>
</protein>
<evidence type="ECO:0000256" key="3">
    <source>
        <dbReference type="ARBA" id="ARBA00022475"/>
    </source>
</evidence>
<organism evidence="10 11">
    <name type="scientific">Anthostomella pinea</name>
    <dbReference type="NCBI Taxonomy" id="933095"/>
    <lineage>
        <taxon>Eukaryota</taxon>
        <taxon>Fungi</taxon>
        <taxon>Dikarya</taxon>
        <taxon>Ascomycota</taxon>
        <taxon>Pezizomycotina</taxon>
        <taxon>Sordariomycetes</taxon>
        <taxon>Xylariomycetidae</taxon>
        <taxon>Xylariales</taxon>
        <taxon>Xylariaceae</taxon>
        <taxon>Anthostomella</taxon>
    </lineage>
</organism>
<keyword evidence="4 9" id="KW-0812">Transmembrane</keyword>
<evidence type="ECO:0000313" key="10">
    <source>
        <dbReference type="EMBL" id="CAJ2510994.1"/>
    </source>
</evidence>
<reference evidence="10" key="1">
    <citation type="submission" date="2023-10" db="EMBL/GenBank/DDBJ databases">
        <authorList>
            <person name="Hackl T."/>
        </authorList>
    </citation>
    <scope>NUCLEOTIDE SEQUENCE</scope>
</reference>
<proteinExistence type="predicted"/>
<dbReference type="EMBL" id="CAUWAG010000018">
    <property type="protein sequence ID" value="CAJ2510994.1"/>
    <property type="molecule type" value="Genomic_DNA"/>
</dbReference>
<feature type="transmembrane region" description="Helical" evidence="9">
    <location>
        <begin position="43"/>
        <end position="64"/>
    </location>
</feature>
<dbReference type="Proteomes" id="UP001295740">
    <property type="component" value="Unassembled WGS sequence"/>
</dbReference>
<keyword evidence="6" id="KW-0406">Ion transport</keyword>
<evidence type="ECO:0000313" key="11">
    <source>
        <dbReference type="Proteomes" id="UP001295740"/>
    </source>
</evidence>
<evidence type="ECO:0000256" key="4">
    <source>
        <dbReference type="ARBA" id="ARBA00022692"/>
    </source>
</evidence>
<keyword evidence="7 9" id="KW-0472">Membrane</keyword>
<feature type="region of interest" description="Disordered" evidence="8">
    <location>
        <begin position="157"/>
        <end position="193"/>
    </location>
</feature>
<keyword evidence="11" id="KW-1185">Reference proteome</keyword>
<dbReference type="GO" id="GO:0005886">
    <property type="term" value="C:plasma membrane"/>
    <property type="evidence" value="ECO:0007669"/>
    <property type="project" value="UniProtKB-SubCell"/>
</dbReference>
<evidence type="ECO:0000256" key="9">
    <source>
        <dbReference type="SAM" id="Phobius"/>
    </source>
</evidence>
<evidence type="ECO:0000256" key="7">
    <source>
        <dbReference type="ARBA" id="ARBA00023136"/>
    </source>
</evidence>
<dbReference type="InterPro" id="IPR044669">
    <property type="entry name" value="YneE/VCCN1/2-like"/>
</dbReference>
<name>A0AAI8VUP7_9PEZI</name>
<dbReference type="AlphaFoldDB" id="A0AAI8VUP7"/>
<evidence type="ECO:0000256" key="2">
    <source>
        <dbReference type="ARBA" id="ARBA00022448"/>
    </source>
</evidence>